<accession>A0A7J9S1Q4</accession>
<evidence type="ECO:0000313" key="1">
    <source>
        <dbReference type="EMBL" id="MBB6068183.1"/>
    </source>
</evidence>
<dbReference type="RefSeq" id="WP_183547439.1">
    <property type="nucleotide sequence ID" value="NZ_JACHIQ010000003.1"/>
</dbReference>
<sequence>MYKQESIDDEWKQELINKLFPIKAKDIDMDGALQLKYKKIPKNLYRYRPFENRSIKNYNPINELKEEVIWLNSADGLNDPFECMYKVGSSAFLEIYAKAHGTPAPLEIKKDLEKFCRSIPGHDESIELLKESTYICCFSELNDSKLMWSHYADSHKGFCIEYDFKNEHTDEELKQNLFPVLYREELFDIVPYGLKNDDLNPLIEIYLAMFKEISWKYEQEWRLIFPMGKSESFSRRGPTISAIYLGAKIDEENKQKLIEIARAKDIDVYQMEIDGYNLNSNLIEKKD</sequence>
<comment type="caution">
    <text evidence="1">The sequence shown here is derived from an EMBL/GenBank/DDBJ whole genome shotgun (WGS) entry which is preliminary data.</text>
</comment>
<reference evidence="1 2" key="1">
    <citation type="submission" date="2020-08" db="EMBL/GenBank/DDBJ databases">
        <title>Genomic Encyclopedia of Type Strains, Phase IV (KMG-V): Genome sequencing to study the core and pangenomes of soil and plant-associated prokaryotes.</title>
        <authorList>
            <person name="Whitman W."/>
        </authorList>
    </citation>
    <scope>NUCLEOTIDE SEQUENCE [LARGE SCALE GENOMIC DNA]</scope>
    <source>
        <strain evidence="1 2">DSM 7078</strain>
    </source>
</reference>
<protein>
    <recommendedName>
        <fullName evidence="3">DUF2971 family protein</fullName>
    </recommendedName>
</protein>
<evidence type="ECO:0000313" key="2">
    <source>
        <dbReference type="Proteomes" id="UP000584706"/>
    </source>
</evidence>
<dbReference type="InterPro" id="IPR021352">
    <property type="entry name" value="DUF2971"/>
</dbReference>
<gene>
    <name evidence="1" type="ORF">HNP97_001696</name>
</gene>
<organism evidence="1 2">
    <name type="scientific">Methanococcus maripaludis</name>
    <name type="common">Methanococcus deltae</name>
    <dbReference type="NCBI Taxonomy" id="39152"/>
    <lineage>
        <taxon>Archaea</taxon>
        <taxon>Methanobacteriati</taxon>
        <taxon>Methanobacteriota</taxon>
        <taxon>Methanomada group</taxon>
        <taxon>Methanococci</taxon>
        <taxon>Methanococcales</taxon>
        <taxon>Methanococcaceae</taxon>
        <taxon>Methanococcus</taxon>
    </lineage>
</organism>
<evidence type="ECO:0008006" key="3">
    <source>
        <dbReference type="Google" id="ProtNLM"/>
    </source>
</evidence>
<proteinExistence type="predicted"/>
<dbReference type="Pfam" id="PF11185">
    <property type="entry name" value="DUF2971"/>
    <property type="match status" value="1"/>
</dbReference>
<name>A0A7J9S1Q4_METMI</name>
<dbReference type="EMBL" id="JACHIQ010000003">
    <property type="protein sequence ID" value="MBB6068183.1"/>
    <property type="molecule type" value="Genomic_DNA"/>
</dbReference>
<dbReference type="Proteomes" id="UP000584706">
    <property type="component" value="Unassembled WGS sequence"/>
</dbReference>
<dbReference type="AlphaFoldDB" id="A0A7J9S1Q4"/>